<reference evidence="2" key="1">
    <citation type="submission" date="2021-02" db="EMBL/GenBank/DDBJ databases">
        <authorList>
            <person name="Nowell W R."/>
        </authorList>
    </citation>
    <scope>NUCLEOTIDE SEQUENCE</scope>
</reference>
<dbReference type="Proteomes" id="UP000681722">
    <property type="component" value="Unassembled WGS sequence"/>
</dbReference>
<feature type="signal peptide" evidence="1">
    <location>
        <begin position="1"/>
        <end position="22"/>
    </location>
</feature>
<dbReference type="InterPro" id="IPR027443">
    <property type="entry name" value="IPNS-like_sf"/>
</dbReference>
<dbReference type="OrthoDB" id="8249012at2759"/>
<dbReference type="PANTHER" id="PTHR30613">
    <property type="entry name" value="UNCHARACTERIZED PROTEIN YBIU-RELATED"/>
    <property type="match status" value="1"/>
</dbReference>
<organism evidence="2 4">
    <name type="scientific">Didymodactylos carnosus</name>
    <dbReference type="NCBI Taxonomy" id="1234261"/>
    <lineage>
        <taxon>Eukaryota</taxon>
        <taxon>Metazoa</taxon>
        <taxon>Spiralia</taxon>
        <taxon>Gnathifera</taxon>
        <taxon>Rotifera</taxon>
        <taxon>Eurotatoria</taxon>
        <taxon>Bdelloidea</taxon>
        <taxon>Philodinida</taxon>
        <taxon>Philodinidae</taxon>
        <taxon>Didymodactylos</taxon>
    </lineage>
</organism>
<dbReference type="SUPFAM" id="SSF51197">
    <property type="entry name" value="Clavaminate synthase-like"/>
    <property type="match status" value="1"/>
</dbReference>
<proteinExistence type="predicted"/>
<keyword evidence="1" id="KW-0732">Signal</keyword>
<evidence type="ECO:0000313" key="4">
    <source>
        <dbReference type="Proteomes" id="UP000663829"/>
    </source>
</evidence>
<dbReference type="Proteomes" id="UP000663829">
    <property type="component" value="Unassembled WGS sequence"/>
</dbReference>
<dbReference type="PANTHER" id="PTHR30613:SF1">
    <property type="entry name" value="DUF1479 DOMAIN PROTEIN (AFU_ORTHOLOGUE AFUA_5G09280)"/>
    <property type="match status" value="1"/>
</dbReference>
<protein>
    <recommendedName>
        <fullName evidence="5">DUF1479 domain protein</fullName>
    </recommendedName>
</protein>
<evidence type="ECO:0000256" key="1">
    <source>
        <dbReference type="SAM" id="SignalP"/>
    </source>
</evidence>
<evidence type="ECO:0000313" key="2">
    <source>
        <dbReference type="EMBL" id="CAF1459530.1"/>
    </source>
</evidence>
<name>A0A815Q7D3_9BILA</name>
<evidence type="ECO:0000313" key="3">
    <source>
        <dbReference type="EMBL" id="CAF4330246.1"/>
    </source>
</evidence>
<dbReference type="AlphaFoldDB" id="A0A815Q7D3"/>
<dbReference type="Pfam" id="PF07350">
    <property type="entry name" value="Gig2-like"/>
    <property type="match status" value="1"/>
</dbReference>
<dbReference type="EMBL" id="CAJOBC010085374">
    <property type="protein sequence ID" value="CAF4330246.1"/>
    <property type="molecule type" value="Genomic_DNA"/>
</dbReference>
<accession>A0A815Q7D3</accession>
<comment type="caution">
    <text evidence="2">The sequence shown here is derived from an EMBL/GenBank/DDBJ whole genome shotgun (WGS) entry which is preliminary data.</text>
</comment>
<sequence length="486" mass="54453">MAFQRLACIPLFQRLLVPVVMRSTVCDMTTKMKQSSGKPEGDISSVFASLSGDDADKPLEPRFAQLKAQIIRGHEQQVKDSWYRLLDALKREIATIRSSDQAVIPQVNFSDMKNLSSDVLNEIRTRGVMVIRGVLPEAHAVKLKRDVEEYIRQNPHTKAFPKDKPAVYELYWSPSQIHARANPRVHEALAFANSFWHASPSTLIGLKENIMYADRLRIRQPGDAQFVLGPHVDGGSIERWEDPEYRSCYTPIFEGRWEESDFFDATHRVGAQMSLYNAAGGCTTFRSWQGWLSASTVSPGEGGLLVNPLLKFATSYWLLRPFLTQVEKEGDWQIDTSSIWQGAIPGRGQEMNDSWHPGLELSTSMVSIPKVRPGDMVFWHCDTIHAVDSVHRGQTDSSVFYIPAAPFCEINVEYLARQRDAFVHGIPPPDFPGGEGESHHVGRAVPEDVKKAGGGRAMGFEAFKIKSDMTPGEKKMILKANTILNL</sequence>
<feature type="chain" id="PRO_5036412121" description="DUF1479 domain protein" evidence="1">
    <location>
        <begin position="23"/>
        <end position="486"/>
    </location>
</feature>
<dbReference type="Gene3D" id="2.60.120.330">
    <property type="entry name" value="B-lactam Antibiotic, Isopenicillin N Synthase, Chain"/>
    <property type="match status" value="1"/>
</dbReference>
<gene>
    <name evidence="2" type="ORF">GPM918_LOCUS35029</name>
    <name evidence="3" type="ORF">SRO942_LOCUS35744</name>
</gene>
<evidence type="ECO:0008006" key="5">
    <source>
        <dbReference type="Google" id="ProtNLM"/>
    </source>
</evidence>
<keyword evidence="4" id="KW-1185">Reference proteome</keyword>
<dbReference type="InterPro" id="IPR010856">
    <property type="entry name" value="Gig2-like"/>
</dbReference>
<dbReference type="EMBL" id="CAJNOQ010019916">
    <property type="protein sequence ID" value="CAF1459530.1"/>
    <property type="molecule type" value="Genomic_DNA"/>
</dbReference>